<dbReference type="SUPFAM" id="SSF55194">
    <property type="entry name" value="Ribosome recycling factor, RRF"/>
    <property type="match status" value="1"/>
</dbReference>
<feature type="region of interest" description="Disordered" evidence="4">
    <location>
        <begin position="229"/>
        <end position="252"/>
    </location>
</feature>
<evidence type="ECO:0000259" key="5">
    <source>
        <dbReference type="Pfam" id="PF01765"/>
    </source>
</evidence>
<accession>A0A7R7XH84</accession>
<dbReference type="Proteomes" id="UP000654913">
    <property type="component" value="Chromosome 2"/>
</dbReference>
<evidence type="ECO:0000256" key="2">
    <source>
        <dbReference type="ARBA" id="ARBA00022917"/>
    </source>
</evidence>
<protein>
    <recommendedName>
        <fullName evidence="5">Ribosome recycling factor domain-containing protein</fullName>
    </recommendedName>
</protein>
<dbReference type="Gene3D" id="3.30.1360.40">
    <property type="match status" value="1"/>
</dbReference>
<reference evidence="6" key="1">
    <citation type="submission" date="2021-01" db="EMBL/GenBank/DDBJ databases">
        <authorList>
            <consortium name="Aspergillus puulaauensis MK2 genome sequencing consortium"/>
            <person name="Kazuki M."/>
            <person name="Futagami T."/>
        </authorList>
    </citation>
    <scope>NUCLEOTIDE SEQUENCE</scope>
    <source>
        <strain evidence="6">MK2</strain>
    </source>
</reference>
<name>A0A7R7XH84_9EURO</name>
<organism evidence="6 7">
    <name type="scientific">Aspergillus puulaauensis</name>
    <dbReference type="NCBI Taxonomy" id="1220207"/>
    <lineage>
        <taxon>Eukaryota</taxon>
        <taxon>Fungi</taxon>
        <taxon>Dikarya</taxon>
        <taxon>Ascomycota</taxon>
        <taxon>Pezizomycotina</taxon>
        <taxon>Eurotiomycetes</taxon>
        <taxon>Eurotiomycetidae</taxon>
        <taxon>Eurotiales</taxon>
        <taxon>Aspergillaceae</taxon>
        <taxon>Aspergillus</taxon>
    </lineage>
</organism>
<evidence type="ECO:0000256" key="3">
    <source>
        <dbReference type="ARBA" id="ARBA00024909"/>
    </source>
</evidence>
<dbReference type="KEGG" id="apuu:APUU_21823A"/>
<proteinExistence type="inferred from homology"/>
<dbReference type="InterPro" id="IPR023584">
    <property type="entry name" value="Ribosome_recyc_fac_dom"/>
</dbReference>
<dbReference type="InterPro" id="IPR002661">
    <property type="entry name" value="Ribosome_recyc_fac"/>
</dbReference>
<dbReference type="OrthoDB" id="407355at2759"/>
<comment type="function">
    <text evidence="3">Necessary for protein synthesis in mitochondria. Functions as a ribosome recycling factor in mitochondria.</text>
</comment>
<comment type="similarity">
    <text evidence="1">Belongs to the RRF family.</text>
</comment>
<dbReference type="PANTHER" id="PTHR20982:SF3">
    <property type="entry name" value="MITOCHONDRIAL RIBOSOME RECYCLING FACTOR PSEUDO 1"/>
    <property type="match status" value="1"/>
</dbReference>
<keyword evidence="7" id="KW-1185">Reference proteome</keyword>
<dbReference type="AlphaFoldDB" id="A0A7R7XH84"/>
<dbReference type="PANTHER" id="PTHR20982">
    <property type="entry name" value="RIBOSOME RECYCLING FACTOR"/>
    <property type="match status" value="1"/>
</dbReference>
<evidence type="ECO:0000256" key="1">
    <source>
        <dbReference type="ARBA" id="ARBA00005912"/>
    </source>
</evidence>
<feature type="domain" description="Ribosome recycling factor" evidence="5">
    <location>
        <begin position="99"/>
        <end position="267"/>
    </location>
</feature>
<gene>
    <name evidence="6" type="ORF">APUU_21823A</name>
</gene>
<reference evidence="6" key="2">
    <citation type="submission" date="2021-02" db="EMBL/GenBank/DDBJ databases">
        <title>Aspergillus puulaauensis MK2 genome sequence.</title>
        <authorList>
            <person name="Futagami T."/>
            <person name="Mori K."/>
            <person name="Kadooka C."/>
            <person name="Tanaka T."/>
        </authorList>
    </citation>
    <scope>NUCLEOTIDE SEQUENCE</scope>
    <source>
        <strain evidence="6">MK2</strain>
    </source>
</reference>
<evidence type="ECO:0000256" key="4">
    <source>
        <dbReference type="SAM" id="MobiDB-lite"/>
    </source>
</evidence>
<dbReference type="GO" id="GO:0005739">
    <property type="term" value="C:mitochondrion"/>
    <property type="evidence" value="ECO:0007669"/>
    <property type="project" value="TreeGrafter"/>
</dbReference>
<evidence type="ECO:0000313" key="6">
    <source>
        <dbReference type="EMBL" id="BCS21391.1"/>
    </source>
</evidence>
<dbReference type="GO" id="GO:0043023">
    <property type="term" value="F:ribosomal large subunit binding"/>
    <property type="evidence" value="ECO:0007669"/>
    <property type="project" value="TreeGrafter"/>
</dbReference>
<dbReference type="GeneID" id="64971396"/>
<evidence type="ECO:0000313" key="7">
    <source>
        <dbReference type="Proteomes" id="UP000654913"/>
    </source>
</evidence>
<keyword evidence="2" id="KW-0648">Protein biosynthesis</keyword>
<dbReference type="InterPro" id="IPR036191">
    <property type="entry name" value="RRF_sf"/>
</dbReference>
<dbReference type="GO" id="GO:0006412">
    <property type="term" value="P:translation"/>
    <property type="evidence" value="ECO:0007669"/>
    <property type="project" value="UniProtKB-KW"/>
</dbReference>
<dbReference type="EMBL" id="AP024444">
    <property type="protein sequence ID" value="BCS21391.1"/>
    <property type="molecule type" value="Genomic_DNA"/>
</dbReference>
<sequence length="271" mass="30375">MLYYQKPRTIMMRHPTIFSQQFLPFFKASHSQVVYGIELRRHAFLRNFSNSPFLNKSKKRDILRQTGSEAISSQANSAPADPLDLTQLEHGIAAAASRLKDELSRLRMRGRLSTETIEGLRVQLSKGAKETAKLGELAQVVPKGGRMVTVLVSEENYVKPISSAILSSSLSLTPQHDPHNGLQLNIPIPPPTKESRDQAVLAAKTAMERAVTSVRDSRGAIHRRLQESIKKKIARPDDARKSQDKMEKLTEKGQKEVKELFEAAKKAMERV</sequence>
<dbReference type="FunFam" id="3.30.1360.40:FF:000020">
    <property type="entry name" value="Similar to ribosome recycling factor"/>
    <property type="match status" value="1"/>
</dbReference>
<dbReference type="Pfam" id="PF01765">
    <property type="entry name" value="RRF"/>
    <property type="match status" value="1"/>
</dbReference>
<dbReference type="RefSeq" id="XP_041553585.1">
    <property type="nucleotide sequence ID" value="XM_041700618.1"/>
</dbReference>
<dbReference type="Gene3D" id="1.10.132.20">
    <property type="entry name" value="Ribosome-recycling factor"/>
    <property type="match status" value="1"/>
</dbReference>